<keyword evidence="4 8" id="KW-0479">Metal-binding</keyword>
<evidence type="ECO:0000256" key="3">
    <source>
        <dbReference type="ARBA" id="ARBA00022670"/>
    </source>
</evidence>
<dbReference type="Pfam" id="PF05343">
    <property type="entry name" value="Peptidase_M42"/>
    <property type="match status" value="1"/>
</dbReference>
<comment type="cofactor">
    <cofactor evidence="8">
        <name>a divalent metal cation</name>
        <dbReference type="ChEBI" id="CHEBI:60240"/>
    </cofactor>
    <text evidence="8">Binds 2 divalent metal cations per subunit.</text>
</comment>
<evidence type="ECO:0000256" key="6">
    <source>
        <dbReference type="PIRNR" id="PIRNR001123"/>
    </source>
</evidence>
<evidence type="ECO:0000256" key="4">
    <source>
        <dbReference type="ARBA" id="ARBA00022723"/>
    </source>
</evidence>
<feature type="binding site" evidence="8">
    <location>
        <position position="322"/>
    </location>
    <ligand>
        <name>Zn(2+)</name>
        <dbReference type="ChEBI" id="CHEBI:29105"/>
        <label>2</label>
    </ligand>
</feature>
<accession>A0A7V3KNV2</accession>
<feature type="binding site" evidence="8">
    <location>
        <position position="178"/>
    </location>
    <ligand>
        <name>Zn(2+)</name>
        <dbReference type="ChEBI" id="CHEBI:29105"/>
        <label>2</label>
    </ligand>
</feature>
<dbReference type="InterPro" id="IPR023367">
    <property type="entry name" value="Peptidase_M42_dom2"/>
</dbReference>
<evidence type="ECO:0000256" key="7">
    <source>
        <dbReference type="PIRSR" id="PIRSR001123-1"/>
    </source>
</evidence>
<evidence type="ECO:0000313" key="9">
    <source>
        <dbReference type="EMBL" id="HGB36157.1"/>
    </source>
</evidence>
<reference evidence="9" key="1">
    <citation type="journal article" date="2020" name="mSystems">
        <title>Genome- and Community-Level Interaction Insights into Carbon Utilization and Element Cycling Functions of Hydrothermarchaeota in Hydrothermal Sediment.</title>
        <authorList>
            <person name="Zhou Z."/>
            <person name="Liu Y."/>
            <person name="Xu W."/>
            <person name="Pan J."/>
            <person name="Luo Z.H."/>
            <person name="Li M."/>
        </authorList>
    </citation>
    <scope>NUCLEOTIDE SEQUENCE [LARGE SCALE GENOMIC DNA]</scope>
    <source>
        <strain evidence="9">SpSt-754</strain>
    </source>
</reference>
<dbReference type="SUPFAM" id="SSF53187">
    <property type="entry name" value="Zn-dependent exopeptidases"/>
    <property type="match status" value="1"/>
</dbReference>
<evidence type="ECO:0000256" key="8">
    <source>
        <dbReference type="PIRSR" id="PIRSR001123-2"/>
    </source>
</evidence>
<dbReference type="Gene3D" id="3.40.630.10">
    <property type="entry name" value="Zn peptidases"/>
    <property type="match status" value="1"/>
</dbReference>
<organism evidence="9">
    <name type="scientific">candidate division WOR-3 bacterium</name>
    <dbReference type="NCBI Taxonomy" id="2052148"/>
    <lineage>
        <taxon>Bacteria</taxon>
        <taxon>Bacteria division WOR-3</taxon>
    </lineage>
</organism>
<keyword evidence="3" id="KW-0645">Protease</keyword>
<feature type="binding site" evidence="8">
    <location>
        <position position="235"/>
    </location>
    <ligand>
        <name>Zn(2+)</name>
        <dbReference type="ChEBI" id="CHEBI:29105"/>
        <label>1</label>
    </ligand>
</feature>
<dbReference type="EMBL" id="DTGD01000166">
    <property type="protein sequence ID" value="HGB36157.1"/>
    <property type="molecule type" value="Genomic_DNA"/>
</dbReference>
<protein>
    <submittedName>
        <fullName evidence="9">M42 family peptidase</fullName>
    </submittedName>
</protein>
<evidence type="ECO:0000256" key="2">
    <source>
        <dbReference type="ARBA" id="ARBA00022438"/>
    </source>
</evidence>
<keyword evidence="5" id="KW-0378">Hydrolase</keyword>
<dbReference type="PANTHER" id="PTHR32481:SF20">
    <property type="entry name" value="AMINOPEPTIDASE YSDC"/>
    <property type="match status" value="1"/>
</dbReference>
<dbReference type="InterPro" id="IPR051464">
    <property type="entry name" value="Peptidase_M42_aminopept"/>
</dbReference>
<evidence type="ECO:0000256" key="1">
    <source>
        <dbReference type="ARBA" id="ARBA00006272"/>
    </source>
</evidence>
<dbReference type="AlphaFoldDB" id="A0A7V3KNV2"/>
<feature type="binding site" evidence="8">
    <location>
        <position position="65"/>
    </location>
    <ligand>
        <name>Zn(2+)</name>
        <dbReference type="ChEBI" id="CHEBI:29105"/>
        <label>1</label>
    </ligand>
</feature>
<dbReference type="GO" id="GO:0046872">
    <property type="term" value="F:metal ion binding"/>
    <property type="evidence" value="ECO:0007669"/>
    <property type="project" value="UniProtKB-UniRule"/>
</dbReference>
<dbReference type="CDD" id="cd05656">
    <property type="entry name" value="M42_Frv"/>
    <property type="match status" value="1"/>
</dbReference>
<dbReference type="InterPro" id="IPR008007">
    <property type="entry name" value="Peptidase_M42"/>
</dbReference>
<sequence>MEKDREKFLEALVNAMSPSGFEEEAVKVWVERAKPYADKVYTDYHGNAIAVINEGKEPRIMLAGHIDEIGYMITYVDEQGYLYFNTIGGVDPQIAQGQRVWIKGKDGSRILGVIGKKAIHLLDEEERKRVPKFKEMWIDIGAKNRDEVFEKIDIGTCAVNAQSYEKLYNNNVVARGFDDRVGAFIVLETLIELSKIKDKLNASIYAVATVQEEIGLRGAHTSAFGIDPHVGIAVDVTHTADQPGVEKKVIGDIKLGGGPVIARGPNISPKVFEKLVATAKELNLPYQVEPAPRATGTDANAIQLTRSGVATGLVSVPNRYMHTPCEVVNLDDLDNIIKLLAGFCERVKSKEEFILYKI</sequence>
<dbReference type="GO" id="GO:0006508">
    <property type="term" value="P:proteolysis"/>
    <property type="evidence" value="ECO:0007669"/>
    <property type="project" value="UniProtKB-KW"/>
</dbReference>
<dbReference type="GO" id="GO:0004177">
    <property type="term" value="F:aminopeptidase activity"/>
    <property type="evidence" value="ECO:0007669"/>
    <property type="project" value="UniProtKB-UniRule"/>
</dbReference>
<feature type="binding site" evidence="8">
    <location>
        <position position="178"/>
    </location>
    <ligand>
        <name>Zn(2+)</name>
        <dbReference type="ChEBI" id="CHEBI:29105"/>
        <label>1</label>
    </ligand>
</feature>
<keyword evidence="2" id="KW-0031">Aminopeptidase</keyword>
<gene>
    <name evidence="9" type="ORF">ENV38_04560</name>
</gene>
<feature type="active site" description="Proton acceptor" evidence="7">
    <location>
        <position position="212"/>
    </location>
</feature>
<comment type="similarity">
    <text evidence="1 6">Belongs to the peptidase M42 family.</text>
</comment>
<dbReference type="Gene3D" id="2.40.30.40">
    <property type="entry name" value="Peptidase M42, domain 2"/>
    <property type="match status" value="1"/>
</dbReference>
<evidence type="ECO:0000256" key="5">
    <source>
        <dbReference type="ARBA" id="ARBA00022801"/>
    </source>
</evidence>
<feature type="binding site" evidence="8">
    <location>
        <position position="213"/>
    </location>
    <ligand>
        <name>Zn(2+)</name>
        <dbReference type="ChEBI" id="CHEBI:29105"/>
        <label>2</label>
    </ligand>
</feature>
<name>A0A7V3KNV2_UNCW3</name>
<dbReference type="SUPFAM" id="SSF101821">
    <property type="entry name" value="Aminopeptidase/glucanase lid domain"/>
    <property type="match status" value="1"/>
</dbReference>
<comment type="caution">
    <text evidence="9">The sequence shown here is derived from an EMBL/GenBank/DDBJ whole genome shotgun (WGS) entry which is preliminary data.</text>
</comment>
<dbReference type="PANTHER" id="PTHR32481">
    <property type="entry name" value="AMINOPEPTIDASE"/>
    <property type="match status" value="1"/>
</dbReference>
<dbReference type="PIRSF" id="PIRSF001123">
    <property type="entry name" value="PepA_GA"/>
    <property type="match status" value="1"/>
</dbReference>
<proteinExistence type="inferred from homology"/>